<dbReference type="AlphaFoldDB" id="A0AAE9ACX2"/>
<feature type="transmembrane region" description="Helical" evidence="1">
    <location>
        <begin position="49"/>
        <end position="70"/>
    </location>
</feature>
<gene>
    <name evidence="2" type="ORF">L3Y34_009754</name>
</gene>
<evidence type="ECO:0000313" key="3">
    <source>
        <dbReference type="Proteomes" id="UP000827892"/>
    </source>
</evidence>
<evidence type="ECO:0000313" key="2">
    <source>
        <dbReference type="EMBL" id="ULT92219.1"/>
    </source>
</evidence>
<keyword evidence="1" id="KW-0812">Transmembrane</keyword>
<proteinExistence type="predicted"/>
<feature type="transmembrane region" description="Helical" evidence="1">
    <location>
        <begin position="7"/>
        <end position="29"/>
    </location>
</feature>
<dbReference type="InterPro" id="IPR018817">
    <property type="entry name" value="7TM_GPCR_serpentine_rcpt_Srz"/>
</dbReference>
<protein>
    <recommendedName>
        <fullName evidence="4">Serpentine receptor class gamma</fullName>
    </recommendedName>
</protein>
<keyword evidence="1" id="KW-1133">Transmembrane helix</keyword>
<keyword evidence="1" id="KW-0472">Membrane</keyword>
<name>A0AAE9ACX2_CAEBR</name>
<evidence type="ECO:0000256" key="1">
    <source>
        <dbReference type="SAM" id="Phobius"/>
    </source>
</evidence>
<dbReference type="Proteomes" id="UP000827892">
    <property type="component" value="Chromosome V"/>
</dbReference>
<dbReference type="PANTHER" id="PTHR31720">
    <property type="entry name" value="SERPENTINE RECEPTOR, CLASS Z-RELATED"/>
    <property type="match status" value="1"/>
</dbReference>
<dbReference type="PANTHER" id="PTHR31720:SF12">
    <property type="entry name" value="SERPENTINE RECEPTOR, CLASS T-RELATED"/>
    <property type="match status" value="1"/>
</dbReference>
<dbReference type="EMBL" id="CP090895">
    <property type="protein sequence ID" value="ULT92219.1"/>
    <property type="molecule type" value="Genomic_DNA"/>
</dbReference>
<dbReference type="Pfam" id="PF10325">
    <property type="entry name" value="7TM_GPCR_Srz"/>
    <property type="match status" value="1"/>
</dbReference>
<evidence type="ECO:0008006" key="4">
    <source>
        <dbReference type="Google" id="ProtNLM"/>
    </source>
</evidence>
<reference evidence="2 3" key="1">
    <citation type="submission" date="2022-02" db="EMBL/GenBank/DDBJ databases">
        <title>Chromosome-level reference genomes for two strains of Caenorhabditis briggsae: an improved platform for comparative genomics.</title>
        <authorList>
            <person name="Stevens L."/>
            <person name="Andersen E.C."/>
        </authorList>
    </citation>
    <scope>NUCLEOTIDE SEQUENCE [LARGE SCALE GENOMIC DNA]</scope>
    <source>
        <strain evidence="2">QX1410_ONT</strain>
        <tissue evidence="2">Whole-organism</tissue>
    </source>
</reference>
<sequence length="82" mass="9675">MEGYLNNITGFITNALMGFSAILYIPIYISIFRLRHLPSVEKNKPQNYIILQTILLYVFKIMEILLYLFLHHARVIDIMVFP</sequence>
<organism evidence="2 3">
    <name type="scientific">Caenorhabditis briggsae</name>
    <dbReference type="NCBI Taxonomy" id="6238"/>
    <lineage>
        <taxon>Eukaryota</taxon>
        <taxon>Metazoa</taxon>
        <taxon>Ecdysozoa</taxon>
        <taxon>Nematoda</taxon>
        <taxon>Chromadorea</taxon>
        <taxon>Rhabditida</taxon>
        <taxon>Rhabditina</taxon>
        <taxon>Rhabditomorpha</taxon>
        <taxon>Rhabditoidea</taxon>
        <taxon>Rhabditidae</taxon>
        <taxon>Peloderinae</taxon>
        <taxon>Caenorhabditis</taxon>
    </lineage>
</organism>
<accession>A0AAE9ACX2</accession>